<feature type="domain" description="Ig-like" evidence="5">
    <location>
        <begin position="116"/>
        <end position="217"/>
    </location>
</feature>
<dbReference type="SUPFAM" id="SSF48726">
    <property type="entry name" value="Immunoglobulin"/>
    <property type="match status" value="2"/>
</dbReference>
<evidence type="ECO:0000256" key="2">
    <source>
        <dbReference type="ARBA" id="ARBA00022729"/>
    </source>
</evidence>
<reference evidence="6" key="1">
    <citation type="submission" date="2025-08" db="UniProtKB">
        <authorList>
            <consortium name="Ensembl"/>
        </authorList>
    </citation>
    <scope>IDENTIFICATION</scope>
</reference>
<dbReference type="PANTHER" id="PTHR12080">
    <property type="entry name" value="SIGNALING LYMPHOCYTIC ACTIVATION MOLECULE"/>
    <property type="match status" value="1"/>
</dbReference>
<dbReference type="InterPro" id="IPR036179">
    <property type="entry name" value="Ig-like_dom_sf"/>
</dbReference>
<protein>
    <recommendedName>
        <fullName evidence="5">Ig-like domain-containing protein</fullName>
    </recommendedName>
</protein>
<dbReference type="InterPro" id="IPR007110">
    <property type="entry name" value="Ig-like_dom"/>
</dbReference>
<dbReference type="Proteomes" id="UP000594220">
    <property type="component" value="Unplaced"/>
</dbReference>
<keyword evidence="7" id="KW-1185">Reference proteome</keyword>
<accession>A0A7M4EN91</accession>
<evidence type="ECO:0000256" key="3">
    <source>
        <dbReference type="ARBA" id="ARBA00023136"/>
    </source>
</evidence>
<dbReference type="OMA" id="DNIICKA"/>
<evidence type="ECO:0000259" key="5">
    <source>
        <dbReference type="PROSITE" id="PS50835"/>
    </source>
</evidence>
<name>A0A7M4EN91_CROPO</name>
<evidence type="ECO:0000313" key="7">
    <source>
        <dbReference type="Proteomes" id="UP000594220"/>
    </source>
</evidence>
<evidence type="ECO:0000256" key="1">
    <source>
        <dbReference type="ARBA" id="ARBA00004370"/>
    </source>
</evidence>
<dbReference type="CDD" id="cd00096">
    <property type="entry name" value="Ig"/>
    <property type="match status" value="1"/>
</dbReference>
<keyword evidence="4" id="KW-0325">Glycoprotein</keyword>
<keyword evidence="3" id="KW-0472">Membrane</keyword>
<evidence type="ECO:0000256" key="4">
    <source>
        <dbReference type="ARBA" id="ARBA00023180"/>
    </source>
</evidence>
<keyword evidence="2" id="KW-0732">Signal</keyword>
<dbReference type="GeneTree" id="ENSGT01030000234540"/>
<reference evidence="6" key="2">
    <citation type="submission" date="2025-09" db="UniProtKB">
        <authorList>
            <consortium name="Ensembl"/>
        </authorList>
    </citation>
    <scope>IDENTIFICATION</scope>
</reference>
<dbReference type="InterPro" id="IPR015631">
    <property type="entry name" value="CD2/SLAM_rcpt"/>
</dbReference>
<dbReference type="PROSITE" id="PS50835">
    <property type="entry name" value="IG_LIKE"/>
    <property type="match status" value="1"/>
</dbReference>
<dbReference type="GO" id="GO:0016020">
    <property type="term" value="C:membrane"/>
    <property type="evidence" value="ECO:0007669"/>
    <property type="project" value="UniProtKB-SubCell"/>
</dbReference>
<dbReference type="InterPro" id="IPR013783">
    <property type="entry name" value="Ig-like_fold"/>
</dbReference>
<dbReference type="Gene3D" id="2.60.40.10">
    <property type="entry name" value="Immunoglobulins"/>
    <property type="match status" value="2"/>
</dbReference>
<dbReference type="Ensembl" id="ENSCPRT00005014679.1">
    <property type="protein sequence ID" value="ENSCPRP00005012468.1"/>
    <property type="gene ID" value="ENSCPRG00005008847.1"/>
</dbReference>
<sequence>MLLVPLSADPPASHAQAPPHLMQPTARQVNGVLGSSAWLSVSLPPGAQVKATEWSFTAGPSSAIVVAEFNAGKLERPDPGDRFRQRLEVPNATVLGIRALQRDDSGKYSARVKLHPAVVEDYDFHLAVYEPVPAPRAHCQLLGSTPEWCNVTLHCQAPSQASVNVTWGMGSPPRPLRFEPHQLSADGRSLRLALPPSVWNATYTCSISNPADRKSASFDLHATCLREGEGLRAWPCMAAPGTGIVGLLLEDPGQSAGRAMVTASSPLQPQALRHLDGTVDRRLQKEALITTVYDQIRPTPANAAEVT</sequence>
<organism evidence="6 7">
    <name type="scientific">Crocodylus porosus</name>
    <name type="common">Saltwater crocodile</name>
    <name type="synonym">Estuarine crocodile</name>
    <dbReference type="NCBI Taxonomy" id="8502"/>
    <lineage>
        <taxon>Eukaryota</taxon>
        <taxon>Metazoa</taxon>
        <taxon>Chordata</taxon>
        <taxon>Craniata</taxon>
        <taxon>Vertebrata</taxon>
        <taxon>Euteleostomi</taxon>
        <taxon>Archelosauria</taxon>
        <taxon>Archosauria</taxon>
        <taxon>Crocodylia</taxon>
        <taxon>Longirostres</taxon>
        <taxon>Crocodylidae</taxon>
        <taxon>Crocodylus</taxon>
    </lineage>
</organism>
<dbReference type="AlphaFoldDB" id="A0A7M4EN91"/>
<comment type="subcellular location">
    <subcellularLocation>
        <location evidence="1">Membrane</location>
    </subcellularLocation>
</comment>
<evidence type="ECO:0000313" key="6">
    <source>
        <dbReference type="Ensembl" id="ENSCPRP00005012468.1"/>
    </source>
</evidence>
<dbReference type="PANTHER" id="PTHR12080:SF121">
    <property type="entry name" value="IG-LIKE DOMAIN-CONTAINING PROTEIN-RELATED"/>
    <property type="match status" value="1"/>
</dbReference>
<proteinExistence type="predicted"/>